<protein>
    <submittedName>
        <fullName evidence="2">NADH dehydrogenase [ubiquinone] 1 alpha subcomplex subunit 10, mitochondrial</fullName>
    </submittedName>
</protein>
<feature type="region of interest" description="Disordered" evidence="1">
    <location>
        <begin position="96"/>
        <end position="154"/>
    </location>
</feature>
<dbReference type="Gene3D" id="3.40.50.300">
    <property type="entry name" value="P-loop containing nucleotide triphosphate hydrolases"/>
    <property type="match status" value="1"/>
</dbReference>
<evidence type="ECO:0000313" key="2">
    <source>
        <dbReference type="EMBL" id="KAF6732996.1"/>
    </source>
</evidence>
<accession>A0A834FFI1</accession>
<comment type="caution">
    <text evidence="2">The sequence shown here is derived from an EMBL/GenBank/DDBJ whole genome shotgun (WGS) entry which is preliminary data.</text>
</comment>
<feature type="compositionally biased region" description="Basic and acidic residues" evidence="1">
    <location>
        <begin position="97"/>
        <end position="110"/>
    </location>
</feature>
<reference evidence="2" key="1">
    <citation type="journal article" name="BMC Genomics">
        <title>Long-read sequencing and de novo genome assembly of marine medaka (Oryzias melastigma).</title>
        <authorList>
            <person name="Liang P."/>
            <person name="Saqib H.S.A."/>
            <person name="Ni X."/>
            <person name="Shen Y."/>
        </authorList>
    </citation>
    <scope>NUCLEOTIDE SEQUENCE</scope>
    <source>
        <strain evidence="2">Bigg-433</strain>
    </source>
</reference>
<keyword evidence="2" id="KW-0830">Ubiquinone</keyword>
<name>A0A834FFI1_ORYME</name>
<evidence type="ECO:0000313" key="3">
    <source>
        <dbReference type="Proteomes" id="UP000646548"/>
    </source>
</evidence>
<evidence type="ECO:0000256" key="1">
    <source>
        <dbReference type="SAM" id="MobiDB-lite"/>
    </source>
</evidence>
<sequence length="154" mass="16812">MALRVTRLLLPAGGFALGAGRAVQKAKLHVSAGRRLEYGWWAYALGERTTPRLKQYSKIISVDGNLASGKGALAQKLADKLGMLYMPEADTFYLDKMSGDKEPLPGRLQRDVQSGEVLHGSQGGGREQLPAAAVDVQHEDAAVRRRHRTPAEHR</sequence>
<organism evidence="2 3">
    <name type="scientific">Oryzias melastigma</name>
    <name type="common">Marine medaka</name>
    <dbReference type="NCBI Taxonomy" id="30732"/>
    <lineage>
        <taxon>Eukaryota</taxon>
        <taxon>Metazoa</taxon>
        <taxon>Chordata</taxon>
        <taxon>Craniata</taxon>
        <taxon>Vertebrata</taxon>
        <taxon>Euteleostomi</taxon>
        <taxon>Actinopterygii</taxon>
        <taxon>Neopterygii</taxon>
        <taxon>Teleostei</taxon>
        <taxon>Neoteleostei</taxon>
        <taxon>Acanthomorphata</taxon>
        <taxon>Ovalentaria</taxon>
        <taxon>Atherinomorphae</taxon>
        <taxon>Beloniformes</taxon>
        <taxon>Adrianichthyidae</taxon>
        <taxon>Oryziinae</taxon>
        <taxon>Oryzias</taxon>
    </lineage>
</organism>
<gene>
    <name evidence="2" type="ORF">FQA47_016179</name>
</gene>
<dbReference type="SUPFAM" id="SSF52540">
    <property type="entry name" value="P-loop containing nucleoside triphosphate hydrolases"/>
    <property type="match status" value="1"/>
</dbReference>
<feature type="compositionally biased region" description="Basic and acidic residues" evidence="1">
    <location>
        <begin position="136"/>
        <end position="154"/>
    </location>
</feature>
<dbReference type="AlphaFoldDB" id="A0A834FFI1"/>
<proteinExistence type="predicted"/>
<dbReference type="Proteomes" id="UP000646548">
    <property type="component" value="Unassembled WGS sequence"/>
</dbReference>
<dbReference type="EMBL" id="WKFB01000173">
    <property type="protein sequence ID" value="KAF6732996.1"/>
    <property type="molecule type" value="Genomic_DNA"/>
</dbReference>
<dbReference type="InterPro" id="IPR027417">
    <property type="entry name" value="P-loop_NTPase"/>
</dbReference>